<dbReference type="Proteomes" id="UP000800038">
    <property type="component" value="Unassembled WGS sequence"/>
</dbReference>
<dbReference type="GO" id="GO:0020037">
    <property type="term" value="F:heme binding"/>
    <property type="evidence" value="ECO:0007669"/>
    <property type="project" value="InterPro"/>
</dbReference>
<dbReference type="InterPro" id="IPR001128">
    <property type="entry name" value="Cyt_P450"/>
</dbReference>
<dbReference type="Gene3D" id="1.10.630.10">
    <property type="entry name" value="Cytochrome P450"/>
    <property type="match status" value="1"/>
</dbReference>
<dbReference type="Pfam" id="PF00067">
    <property type="entry name" value="p450"/>
    <property type="match status" value="1"/>
</dbReference>
<comment type="similarity">
    <text evidence="5">Belongs to the cytochrome P450 family.</text>
</comment>
<accession>A0A6A5S938</accession>
<dbReference type="GO" id="GO:0016705">
    <property type="term" value="F:oxidoreductase activity, acting on paired donors, with incorporation or reduction of molecular oxygen"/>
    <property type="evidence" value="ECO:0007669"/>
    <property type="project" value="InterPro"/>
</dbReference>
<dbReference type="SUPFAM" id="SSF48264">
    <property type="entry name" value="Cytochrome P450"/>
    <property type="match status" value="1"/>
</dbReference>
<dbReference type="AlphaFoldDB" id="A0A6A5S938"/>
<feature type="non-terminal residue" evidence="6">
    <location>
        <position position="1"/>
    </location>
</feature>
<dbReference type="InterPro" id="IPR017972">
    <property type="entry name" value="Cyt_P450_CS"/>
</dbReference>
<dbReference type="GO" id="GO:0005506">
    <property type="term" value="F:iron ion binding"/>
    <property type="evidence" value="ECO:0007669"/>
    <property type="project" value="InterPro"/>
</dbReference>
<keyword evidence="4 5" id="KW-0349">Heme</keyword>
<protein>
    <submittedName>
        <fullName evidence="6">Putative P450 monooxygenase</fullName>
    </submittedName>
</protein>
<evidence type="ECO:0000256" key="4">
    <source>
        <dbReference type="PIRSR" id="PIRSR602401-1"/>
    </source>
</evidence>
<dbReference type="CDD" id="cd11060">
    <property type="entry name" value="CYP57A1-like"/>
    <property type="match status" value="1"/>
</dbReference>
<evidence type="ECO:0000313" key="7">
    <source>
        <dbReference type="Proteomes" id="UP000800038"/>
    </source>
</evidence>
<reference evidence="6" key="1">
    <citation type="journal article" date="2020" name="Stud. Mycol.">
        <title>101 Dothideomycetes genomes: a test case for predicting lifestyles and emergence of pathogens.</title>
        <authorList>
            <person name="Haridas S."/>
            <person name="Albert R."/>
            <person name="Binder M."/>
            <person name="Bloem J."/>
            <person name="Labutti K."/>
            <person name="Salamov A."/>
            <person name="Andreopoulos B."/>
            <person name="Baker S."/>
            <person name="Barry K."/>
            <person name="Bills G."/>
            <person name="Bluhm B."/>
            <person name="Cannon C."/>
            <person name="Castanera R."/>
            <person name="Culley D."/>
            <person name="Daum C."/>
            <person name="Ezra D."/>
            <person name="Gonzalez J."/>
            <person name="Henrissat B."/>
            <person name="Kuo A."/>
            <person name="Liang C."/>
            <person name="Lipzen A."/>
            <person name="Lutzoni F."/>
            <person name="Magnuson J."/>
            <person name="Mondo S."/>
            <person name="Nolan M."/>
            <person name="Ohm R."/>
            <person name="Pangilinan J."/>
            <person name="Park H.-J."/>
            <person name="Ramirez L."/>
            <person name="Alfaro M."/>
            <person name="Sun H."/>
            <person name="Tritt A."/>
            <person name="Yoshinaga Y."/>
            <person name="Zwiers L.-H."/>
            <person name="Turgeon B."/>
            <person name="Goodwin S."/>
            <person name="Spatafora J."/>
            <person name="Crous P."/>
            <person name="Grigoriev I."/>
        </authorList>
    </citation>
    <scope>NUCLEOTIDE SEQUENCE</scope>
    <source>
        <strain evidence="6">CBS 161.51</strain>
    </source>
</reference>
<keyword evidence="5" id="KW-0560">Oxidoreductase</keyword>
<evidence type="ECO:0000256" key="1">
    <source>
        <dbReference type="ARBA" id="ARBA00001971"/>
    </source>
</evidence>
<feature type="non-terminal residue" evidence="6">
    <location>
        <position position="426"/>
    </location>
</feature>
<keyword evidence="3 4" id="KW-0408">Iron</keyword>
<dbReference type="PRINTS" id="PR00463">
    <property type="entry name" value="EP450I"/>
</dbReference>
<dbReference type="EMBL" id="ML976220">
    <property type="protein sequence ID" value="KAF1935978.1"/>
    <property type="molecule type" value="Genomic_DNA"/>
</dbReference>
<dbReference type="InterPro" id="IPR036396">
    <property type="entry name" value="Cyt_P450_sf"/>
</dbReference>
<evidence type="ECO:0000256" key="3">
    <source>
        <dbReference type="ARBA" id="ARBA00023004"/>
    </source>
</evidence>
<feature type="binding site" description="axial binding residue" evidence="4">
    <location>
        <position position="371"/>
    </location>
    <ligand>
        <name>heme</name>
        <dbReference type="ChEBI" id="CHEBI:30413"/>
    </ligand>
    <ligandPart>
        <name>Fe</name>
        <dbReference type="ChEBI" id="CHEBI:18248"/>
    </ligandPart>
</feature>
<keyword evidence="5 6" id="KW-0503">Monooxygenase</keyword>
<gene>
    <name evidence="6" type="ORF">EJ02DRAFT_296075</name>
</gene>
<dbReference type="InterPro" id="IPR002401">
    <property type="entry name" value="Cyt_P450_E_grp-I"/>
</dbReference>
<sequence length="426" mass="48451">GPVVRLAPGCYSINDLPATKMIYGHASKYAKSIFYTAFRTPEVSNLFAELDPHQHSVDRRKVAHMYSMTSLVQYEKYVDQTVNLLEEKLSLFAETNQPFDVPEWMRFYALDSMCEITLGKNFGFLGHGKDKLGILDKIAAMLSYSSQIGMKPHWHAPIVWLTQALRQPNPMRDIESFIAECINERKHGKTKSDRADFLAKAFTLHEENPEIFTEGNIMSLVIINIVAGGDTTAMVLSTVVYHLLKQPQILQRLLDEFDTFEKQGKMSEPVTFREAQQMPWLQAIIKEALRVHPPTGLPLWRVVPVGGAQIAGHYFPTGTQVGVNSWVLHNNKDVFGEDAAQFRPDRWLDSPERVSLMSEYLYTFGAGARTCLGKNVSLLEISKFLPQLYRKFNVVAGGDQSKPFEWETFGTWPVLQRFDCRLTPRI</sequence>
<proteinExistence type="inferred from homology"/>
<dbReference type="PANTHER" id="PTHR24305:SF190">
    <property type="entry name" value="P450, PUTATIVE (EUROFUNG)-RELATED"/>
    <property type="match status" value="1"/>
</dbReference>
<dbReference type="PRINTS" id="PR00385">
    <property type="entry name" value="P450"/>
</dbReference>
<dbReference type="InterPro" id="IPR050121">
    <property type="entry name" value="Cytochrome_P450_monoxygenase"/>
</dbReference>
<evidence type="ECO:0000256" key="2">
    <source>
        <dbReference type="ARBA" id="ARBA00022723"/>
    </source>
</evidence>
<keyword evidence="7" id="KW-1185">Reference proteome</keyword>
<comment type="cofactor">
    <cofactor evidence="1 4">
        <name>heme</name>
        <dbReference type="ChEBI" id="CHEBI:30413"/>
    </cofactor>
</comment>
<name>A0A6A5S938_9PLEO</name>
<dbReference type="GO" id="GO:0004497">
    <property type="term" value="F:monooxygenase activity"/>
    <property type="evidence" value="ECO:0007669"/>
    <property type="project" value="UniProtKB-KW"/>
</dbReference>
<organism evidence="6 7">
    <name type="scientific">Clathrospora elynae</name>
    <dbReference type="NCBI Taxonomy" id="706981"/>
    <lineage>
        <taxon>Eukaryota</taxon>
        <taxon>Fungi</taxon>
        <taxon>Dikarya</taxon>
        <taxon>Ascomycota</taxon>
        <taxon>Pezizomycotina</taxon>
        <taxon>Dothideomycetes</taxon>
        <taxon>Pleosporomycetidae</taxon>
        <taxon>Pleosporales</taxon>
        <taxon>Diademaceae</taxon>
        <taxon>Clathrospora</taxon>
    </lineage>
</organism>
<dbReference type="OrthoDB" id="3934656at2759"/>
<keyword evidence="2 4" id="KW-0479">Metal-binding</keyword>
<dbReference type="PROSITE" id="PS00086">
    <property type="entry name" value="CYTOCHROME_P450"/>
    <property type="match status" value="1"/>
</dbReference>
<evidence type="ECO:0000313" key="6">
    <source>
        <dbReference type="EMBL" id="KAF1935978.1"/>
    </source>
</evidence>
<dbReference type="PANTHER" id="PTHR24305">
    <property type="entry name" value="CYTOCHROME P450"/>
    <property type="match status" value="1"/>
</dbReference>
<evidence type="ECO:0000256" key="5">
    <source>
        <dbReference type="RuleBase" id="RU000461"/>
    </source>
</evidence>